<dbReference type="Proteomes" id="UP001060895">
    <property type="component" value="Unassembled WGS sequence"/>
</dbReference>
<proteinExistence type="inferred from homology"/>
<evidence type="ECO:0000259" key="15">
    <source>
        <dbReference type="Pfam" id="PF07715"/>
    </source>
</evidence>
<name>A0ABQ0PAG4_9PROT</name>
<feature type="region of interest" description="Disordered" evidence="13">
    <location>
        <begin position="14"/>
        <end position="58"/>
    </location>
</feature>
<dbReference type="SUPFAM" id="SSF56935">
    <property type="entry name" value="Porins"/>
    <property type="match status" value="1"/>
</dbReference>
<comment type="similarity">
    <text evidence="12">Belongs to the TonB-dependent receptor family.</text>
</comment>
<keyword evidence="4" id="KW-0410">Iron transport</keyword>
<evidence type="ECO:0000256" key="3">
    <source>
        <dbReference type="ARBA" id="ARBA00022452"/>
    </source>
</evidence>
<dbReference type="Pfam" id="PF07715">
    <property type="entry name" value="Plug"/>
    <property type="match status" value="1"/>
</dbReference>
<reference evidence="16" key="1">
    <citation type="submission" date="2013-04" db="EMBL/GenBank/DDBJ databases">
        <title>The genome sequencing project of 58 acetic acid bacteria.</title>
        <authorList>
            <person name="Okamoto-Kainuma A."/>
            <person name="Ishikawa M."/>
            <person name="Umino S."/>
            <person name="Koizumi Y."/>
            <person name="Shiwa Y."/>
            <person name="Yoshikawa H."/>
            <person name="Matsutani M."/>
            <person name="Matsushita K."/>
        </authorList>
    </citation>
    <scope>NUCLEOTIDE SEQUENCE</scope>
    <source>
        <strain evidence="16">DSM 12717</strain>
    </source>
</reference>
<evidence type="ECO:0000256" key="6">
    <source>
        <dbReference type="ARBA" id="ARBA00022729"/>
    </source>
</evidence>
<dbReference type="InterPro" id="IPR012910">
    <property type="entry name" value="Plug_dom"/>
</dbReference>
<keyword evidence="11" id="KW-0998">Cell outer membrane</keyword>
<evidence type="ECO:0000256" key="1">
    <source>
        <dbReference type="ARBA" id="ARBA00004571"/>
    </source>
</evidence>
<dbReference type="Pfam" id="PF00593">
    <property type="entry name" value="TonB_dep_Rec_b-barrel"/>
    <property type="match status" value="1"/>
</dbReference>
<dbReference type="Gene3D" id="2.40.170.20">
    <property type="entry name" value="TonB-dependent receptor, beta-barrel domain"/>
    <property type="match status" value="1"/>
</dbReference>
<evidence type="ECO:0000256" key="10">
    <source>
        <dbReference type="ARBA" id="ARBA00023136"/>
    </source>
</evidence>
<keyword evidence="6" id="KW-0732">Signal</keyword>
<feature type="compositionally biased region" description="Basic residues" evidence="13">
    <location>
        <begin position="15"/>
        <end position="28"/>
    </location>
</feature>
<keyword evidence="3" id="KW-1134">Transmembrane beta strand</keyword>
<comment type="caution">
    <text evidence="16">The sequence shown here is derived from an EMBL/GenBank/DDBJ whole genome shotgun (WGS) entry which is preliminary data.</text>
</comment>
<evidence type="ECO:0000256" key="2">
    <source>
        <dbReference type="ARBA" id="ARBA00022448"/>
    </source>
</evidence>
<keyword evidence="10 12" id="KW-0472">Membrane</keyword>
<gene>
    <name evidence="16" type="ORF">AA12717_3128</name>
</gene>
<evidence type="ECO:0000256" key="8">
    <source>
        <dbReference type="ARBA" id="ARBA00023065"/>
    </source>
</evidence>
<evidence type="ECO:0000256" key="13">
    <source>
        <dbReference type="SAM" id="MobiDB-lite"/>
    </source>
</evidence>
<evidence type="ECO:0000313" key="16">
    <source>
        <dbReference type="EMBL" id="GBQ29054.1"/>
    </source>
</evidence>
<dbReference type="InterPro" id="IPR036942">
    <property type="entry name" value="Beta-barrel_TonB_sf"/>
</dbReference>
<evidence type="ECO:0000256" key="5">
    <source>
        <dbReference type="ARBA" id="ARBA00022692"/>
    </source>
</evidence>
<keyword evidence="7" id="KW-0408">Iron</keyword>
<evidence type="ECO:0000256" key="11">
    <source>
        <dbReference type="ARBA" id="ARBA00023237"/>
    </source>
</evidence>
<dbReference type="PANTHER" id="PTHR32552">
    <property type="entry name" value="FERRICHROME IRON RECEPTOR-RELATED"/>
    <property type="match status" value="1"/>
</dbReference>
<keyword evidence="16" id="KW-0675">Receptor</keyword>
<keyword evidence="9 12" id="KW-0798">TonB box</keyword>
<feature type="domain" description="TonB-dependent receptor-like beta-barrel" evidence="14">
    <location>
        <begin position="277"/>
        <end position="749"/>
    </location>
</feature>
<organism evidence="16 17">
    <name type="scientific">Gluconacetobacter sacchari DSM 12717</name>
    <dbReference type="NCBI Taxonomy" id="1307940"/>
    <lineage>
        <taxon>Bacteria</taxon>
        <taxon>Pseudomonadati</taxon>
        <taxon>Pseudomonadota</taxon>
        <taxon>Alphaproteobacteria</taxon>
        <taxon>Acetobacterales</taxon>
        <taxon>Acetobacteraceae</taxon>
        <taxon>Gluconacetobacter</taxon>
    </lineage>
</organism>
<protein>
    <submittedName>
        <fullName evidence="16">TonB-dependent receptor</fullName>
    </submittedName>
</protein>
<keyword evidence="2" id="KW-0813">Transport</keyword>
<dbReference type="InterPro" id="IPR000531">
    <property type="entry name" value="Beta-barrel_TonB"/>
</dbReference>
<keyword evidence="8" id="KW-0406">Ion transport</keyword>
<dbReference type="InterPro" id="IPR039426">
    <property type="entry name" value="TonB-dep_rcpt-like"/>
</dbReference>
<evidence type="ECO:0000313" key="17">
    <source>
        <dbReference type="Proteomes" id="UP001060895"/>
    </source>
</evidence>
<comment type="subcellular location">
    <subcellularLocation>
        <location evidence="1">Cell outer membrane</location>
        <topology evidence="1">Multi-pass membrane protein</topology>
    </subcellularLocation>
</comment>
<dbReference type="EMBL" id="BAQP01000304">
    <property type="protein sequence ID" value="GBQ29054.1"/>
    <property type="molecule type" value="Genomic_DNA"/>
</dbReference>
<keyword evidence="5" id="KW-0812">Transmembrane</keyword>
<keyword evidence="17" id="KW-1185">Reference proteome</keyword>
<evidence type="ECO:0000256" key="9">
    <source>
        <dbReference type="ARBA" id="ARBA00023077"/>
    </source>
</evidence>
<evidence type="ECO:0000259" key="14">
    <source>
        <dbReference type="Pfam" id="PF00593"/>
    </source>
</evidence>
<dbReference type="PANTHER" id="PTHR32552:SF89">
    <property type="entry name" value="CATECHOLATE SIDEROPHORE RECEPTOR FIU"/>
    <property type="match status" value="1"/>
</dbReference>
<evidence type="ECO:0000256" key="12">
    <source>
        <dbReference type="RuleBase" id="RU003357"/>
    </source>
</evidence>
<feature type="domain" description="TonB-dependent receptor plug" evidence="15">
    <location>
        <begin position="87"/>
        <end position="186"/>
    </location>
</feature>
<sequence length="799" mass="85660">MALQVGRAEAAPVFAHRKAASRPVHHARTPVTGHGTLPAPGSAALPPRRKSPDVAQSSPEEINVHAAIQTATGVTGSTPGGGLMPEQTAAKSISGLTRDFIAKQSPTSSPLTMMASLPGVVTSSGDPLGTSDQQAGLSVRGLTQFELGYTYEGIPAADPLNFFIFTSTTADNENIQSLSLAQGSADISAPLYNAVGGQLSETLRDPSQHSGGLINLAYGSYGLNREFGRVDSGEIGHSGVKAFASFSYESADNWRGPGRMTRYHVDAKVLKEWGKDNRTSFVLSYNSPTGYYLQTPSLAQWKALGTKANYAASFRTGGASYYRFEENQRNSLILGAPLHVRLADTLTADATPYYTYFWGYGDGGTTLGTANSYVGNQDTGPLQVGSTAKSIIAAAIDTFHEQHSGLNAALHWTTKHNTLSIGYWYSYYTQQEHSFYGQADENGNVASMIGDYPIYTAAGIPLSRYNINFVQQTNSIFIHDQVRAFDDRLMIEAGFKEAMVSRMSTQLIPGAHYKTTANYAEPLPQFAARFKITPHDQIYINGTTAFRAPSSILTMADYFSTTTGVLAHSRATNLAPEYSIGEEIGYRHYGLVNVSLALFNYNLTNRQLSSTVYLNGVATTASINAGGQTSRGATLELGLRPWHHFSPYLSGQYLHATIDNNLPAGGDFLATRGKTAVNTPEFSGAIGLSYDNGSVFGNFALNYVGSQYTTFMNDQKIPSYMTANVTAGYRFPSYHFIKHPQIQLNLVNLGNSGYLSGASSLVGNAKKTTGVRGSAIAAQTPLYYVGGGFAGVVSVTAGF</sequence>
<evidence type="ECO:0000256" key="7">
    <source>
        <dbReference type="ARBA" id="ARBA00023004"/>
    </source>
</evidence>
<evidence type="ECO:0000256" key="4">
    <source>
        <dbReference type="ARBA" id="ARBA00022496"/>
    </source>
</evidence>
<accession>A0ABQ0PAG4</accession>